<reference evidence="2" key="2">
    <citation type="journal article" date="2017" name="Nat. Plants">
        <title>The Aegilops tauschii genome reveals multiple impacts of transposons.</title>
        <authorList>
            <person name="Zhao G."/>
            <person name="Zou C."/>
            <person name="Li K."/>
            <person name="Wang K."/>
            <person name="Li T."/>
            <person name="Gao L."/>
            <person name="Zhang X."/>
            <person name="Wang H."/>
            <person name="Yang Z."/>
            <person name="Liu X."/>
            <person name="Jiang W."/>
            <person name="Mao L."/>
            <person name="Kong X."/>
            <person name="Jiao Y."/>
            <person name="Jia J."/>
        </authorList>
    </citation>
    <scope>NUCLEOTIDE SEQUENCE [LARGE SCALE GENOMIC DNA]</scope>
    <source>
        <strain evidence="2">cv. AL8/78</strain>
    </source>
</reference>
<organism evidence="1 2">
    <name type="scientific">Aegilops tauschii subsp. strangulata</name>
    <name type="common">Goatgrass</name>
    <dbReference type="NCBI Taxonomy" id="200361"/>
    <lineage>
        <taxon>Eukaryota</taxon>
        <taxon>Viridiplantae</taxon>
        <taxon>Streptophyta</taxon>
        <taxon>Embryophyta</taxon>
        <taxon>Tracheophyta</taxon>
        <taxon>Spermatophyta</taxon>
        <taxon>Magnoliopsida</taxon>
        <taxon>Liliopsida</taxon>
        <taxon>Poales</taxon>
        <taxon>Poaceae</taxon>
        <taxon>BOP clade</taxon>
        <taxon>Pooideae</taxon>
        <taxon>Triticodae</taxon>
        <taxon>Triticeae</taxon>
        <taxon>Triticinae</taxon>
        <taxon>Aegilops</taxon>
    </lineage>
</organism>
<sequence>MARPMGSSGFEAALAVCPAAAQAYSKYCGIVSGCTNANPREGLADLSRTIDNMEGMRDGIFGDIHKLMSVLEFVRGTSQADYAFFKCFSIRYANL</sequence>
<dbReference type="AlphaFoldDB" id="A0A453B0N8"/>
<name>A0A453B0N8_AEGTS</name>
<protein>
    <submittedName>
        <fullName evidence="1">Uncharacterized protein</fullName>
    </submittedName>
</protein>
<evidence type="ECO:0000313" key="2">
    <source>
        <dbReference type="Proteomes" id="UP000015105"/>
    </source>
</evidence>
<reference evidence="1" key="5">
    <citation type="journal article" date="2021" name="G3 (Bethesda)">
        <title>Aegilops tauschii genome assembly Aet v5.0 features greater sequence contiguity and improved annotation.</title>
        <authorList>
            <person name="Wang L."/>
            <person name="Zhu T."/>
            <person name="Rodriguez J.C."/>
            <person name="Deal K.R."/>
            <person name="Dubcovsky J."/>
            <person name="McGuire P.E."/>
            <person name="Lux T."/>
            <person name="Spannagl M."/>
            <person name="Mayer K.F.X."/>
            <person name="Baldrich P."/>
            <person name="Meyers B.C."/>
            <person name="Huo N."/>
            <person name="Gu Y.Q."/>
            <person name="Zhou H."/>
            <person name="Devos K.M."/>
            <person name="Bennetzen J.L."/>
            <person name="Unver T."/>
            <person name="Budak H."/>
            <person name="Gulick P.J."/>
            <person name="Galiba G."/>
            <person name="Kalapos B."/>
            <person name="Nelson D.R."/>
            <person name="Li P."/>
            <person name="You F.M."/>
            <person name="Luo M.C."/>
            <person name="Dvorak J."/>
        </authorList>
    </citation>
    <scope>NUCLEOTIDE SEQUENCE [LARGE SCALE GENOMIC DNA]</scope>
    <source>
        <strain evidence="1">cv. AL8/78</strain>
    </source>
</reference>
<reference evidence="2" key="1">
    <citation type="journal article" date="2014" name="Science">
        <title>Ancient hybridizations among the ancestral genomes of bread wheat.</title>
        <authorList>
            <consortium name="International Wheat Genome Sequencing Consortium,"/>
            <person name="Marcussen T."/>
            <person name="Sandve S.R."/>
            <person name="Heier L."/>
            <person name="Spannagl M."/>
            <person name="Pfeifer M."/>
            <person name="Jakobsen K.S."/>
            <person name="Wulff B.B."/>
            <person name="Steuernagel B."/>
            <person name="Mayer K.F."/>
            <person name="Olsen O.A."/>
        </authorList>
    </citation>
    <scope>NUCLEOTIDE SEQUENCE [LARGE SCALE GENOMIC DNA]</scope>
    <source>
        <strain evidence="2">cv. AL8/78</strain>
    </source>
</reference>
<dbReference type="EnsemblPlants" id="AET2Gv20324500.3">
    <property type="protein sequence ID" value="AET2Gv20324500.3"/>
    <property type="gene ID" value="AET2Gv20324500"/>
</dbReference>
<dbReference type="Gramene" id="AET2Gv20324500.3">
    <property type="protein sequence ID" value="AET2Gv20324500.3"/>
    <property type="gene ID" value="AET2Gv20324500"/>
</dbReference>
<dbReference type="Proteomes" id="UP000015105">
    <property type="component" value="Chromosome 2D"/>
</dbReference>
<evidence type="ECO:0000313" key="1">
    <source>
        <dbReference type="EnsemblPlants" id="AET2Gv20324500.3"/>
    </source>
</evidence>
<reference evidence="1" key="3">
    <citation type="journal article" date="2017" name="Nature">
        <title>Genome sequence of the progenitor of the wheat D genome Aegilops tauschii.</title>
        <authorList>
            <person name="Luo M.C."/>
            <person name="Gu Y.Q."/>
            <person name="Puiu D."/>
            <person name="Wang H."/>
            <person name="Twardziok S.O."/>
            <person name="Deal K.R."/>
            <person name="Huo N."/>
            <person name="Zhu T."/>
            <person name="Wang L."/>
            <person name="Wang Y."/>
            <person name="McGuire P.E."/>
            <person name="Liu S."/>
            <person name="Long H."/>
            <person name="Ramasamy R.K."/>
            <person name="Rodriguez J.C."/>
            <person name="Van S.L."/>
            <person name="Yuan L."/>
            <person name="Wang Z."/>
            <person name="Xia Z."/>
            <person name="Xiao L."/>
            <person name="Anderson O.D."/>
            <person name="Ouyang S."/>
            <person name="Liang Y."/>
            <person name="Zimin A.V."/>
            <person name="Pertea G."/>
            <person name="Qi P."/>
            <person name="Bennetzen J.L."/>
            <person name="Dai X."/>
            <person name="Dawson M.W."/>
            <person name="Muller H.G."/>
            <person name="Kugler K."/>
            <person name="Rivarola-Duarte L."/>
            <person name="Spannagl M."/>
            <person name="Mayer K.F.X."/>
            <person name="Lu F.H."/>
            <person name="Bevan M.W."/>
            <person name="Leroy P."/>
            <person name="Li P."/>
            <person name="You F.M."/>
            <person name="Sun Q."/>
            <person name="Liu Z."/>
            <person name="Lyons E."/>
            <person name="Wicker T."/>
            <person name="Salzberg S.L."/>
            <person name="Devos K.M."/>
            <person name="Dvorak J."/>
        </authorList>
    </citation>
    <scope>NUCLEOTIDE SEQUENCE [LARGE SCALE GENOMIC DNA]</scope>
    <source>
        <strain evidence="1">cv. AL8/78</strain>
    </source>
</reference>
<accession>A0A453B0N8</accession>
<reference evidence="1" key="4">
    <citation type="submission" date="2019-03" db="UniProtKB">
        <authorList>
            <consortium name="EnsemblPlants"/>
        </authorList>
    </citation>
    <scope>IDENTIFICATION</scope>
</reference>
<keyword evidence="2" id="KW-1185">Reference proteome</keyword>
<proteinExistence type="predicted"/>